<dbReference type="AlphaFoldDB" id="A0A448XLP5"/>
<gene>
    <name evidence="3" type="ORF">PXEA_LOCUS33115</name>
</gene>
<name>A0A448XLP5_9PLAT</name>
<evidence type="ECO:0000313" key="3">
    <source>
        <dbReference type="EMBL" id="VEL39675.1"/>
    </source>
</evidence>
<dbReference type="Gene3D" id="3.30.200.20">
    <property type="entry name" value="Phosphorylase Kinase, domain 1"/>
    <property type="match status" value="1"/>
</dbReference>
<accession>A0A448XLP5</accession>
<comment type="caution">
    <text evidence="3">The sequence shown here is derived from an EMBL/GenBank/DDBJ whole genome shotgun (WGS) entry which is preliminary data.</text>
</comment>
<sequence length="195" mass="22545">MSHNLVDKWEISKSSIILRERIGQGQFGEVYRAIWNGTTPVAVKTLKATSTGFLFICGFELVSASPPFAWVDFAGRFVSIQHHQSSPADFDTLSYVKPYRRLGSRWSWFFGLRRHQRCVHASGGERPFDRFGRPLRTRGTSGRTGLFKATFEQETAQNGTNRIVQIRRQKKMMHVGPSRREKRRPMSQWNANRIR</sequence>
<organism evidence="3 4">
    <name type="scientific">Protopolystoma xenopodis</name>
    <dbReference type="NCBI Taxonomy" id="117903"/>
    <lineage>
        <taxon>Eukaryota</taxon>
        <taxon>Metazoa</taxon>
        <taxon>Spiralia</taxon>
        <taxon>Lophotrochozoa</taxon>
        <taxon>Platyhelminthes</taxon>
        <taxon>Monogenea</taxon>
        <taxon>Polyopisthocotylea</taxon>
        <taxon>Polystomatidea</taxon>
        <taxon>Polystomatidae</taxon>
        <taxon>Protopolystoma</taxon>
    </lineage>
</organism>
<evidence type="ECO:0000259" key="2">
    <source>
        <dbReference type="Pfam" id="PF07714"/>
    </source>
</evidence>
<reference evidence="3" key="1">
    <citation type="submission" date="2018-11" db="EMBL/GenBank/DDBJ databases">
        <authorList>
            <consortium name="Pathogen Informatics"/>
        </authorList>
    </citation>
    <scope>NUCLEOTIDE SEQUENCE</scope>
</reference>
<dbReference type="InterPro" id="IPR011009">
    <property type="entry name" value="Kinase-like_dom_sf"/>
</dbReference>
<keyword evidence="4" id="KW-1185">Reference proteome</keyword>
<feature type="domain" description="Serine-threonine/tyrosine-protein kinase catalytic" evidence="2">
    <location>
        <begin position="18"/>
        <end position="50"/>
    </location>
</feature>
<dbReference type="EMBL" id="CAAALY010262128">
    <property type="protein sequence ID" value="VEL39675.1"/>
    <property type="molecule type" value="Genomic_DNA"/>
</dbReference>
<evidence type="ECO:0000313" key="4">
    <source>
        <dbReference type="Proteomes" id="UP000784294"/>
    </source>
</evidence>
<feature type="region of interest" description="Disordered" evidence="1">
    <location>
        <begin position="169"/>
        <end position="195"/>
    </location>
</feature>
<dbReference type="Proteomes" id="UP000784294">
    <property type="component" value="Unassembled WGS sequence"/>
</dbReference>
<dbReference type="OrthoDB" id="546826at2759"/>
<dbReference type="InterPro" id="IPR001245">
    <property type="entry name" value="Ser-Thr/Tyr_kinase_cat_dom"/>
</dbReference>
<dbReference type="Pfam" id="PF07714">
    <property type="entry name" value="PK_Tyr_Ser-Thr"/>
    <property type="match status" value="1"/>
</dbReference>
<dbReference type="SUPFAM" id="SSF56112">
    <property type="entry name" value="Protein kinase-like (PK-like)"/>
    <property type="match status" value="1"/>
</dbReference>
<evidence type="ECO:0000256" key="1">
    <source>
        <dbReference type="SAM" id="MobiDB-lite"/>
    </source>
</evidence>
<protein>
    <recommendedName>
        <fullName evidence="2">Serine-threonine/tyrosine-protein kinase catalytic domain-containing protein</fullName>
    </recommendedName>
</protein>
<proteinExistence type="predicted"/>
<dbReference type="GO" id="GO:0004672">
    <property type="term" value="F:protein kinase activity"/>
    <property type="evidence" value="ECO:0007669"/>
    <property type="project" value="InterPro"/>
</dbReference>